<dbReference type="PIRSF" id="PIRSF016661">
    <property type="entry name" value="BioY"/>
    <property type="match status" value="1"/>
</dbReference>
<reference evidence="5" key="1">
    <citation type="journal article" date="2019" name="Int. J. Syst. Evol. Microbiol.">
        <title>The Global Catalogue of Microorganisms (GCM) 10K type strain sequencing project: providing services to taxonomists for standard genome sequencing and annotation.</title>
        <authorList>
            <consortium name="The Broad Institute Genomics Platform"/>
            <consortium name="The Broad Institute Genome Sequencing Center for Infectious Disease"/>
            <person name="Wu L."/>
            <person name="Ma J."/>
        </authorList>
    </citation>
    <scope>NUCLEOTIDE SEQUENCE [LARGE SCALE GENOMIC DNA]</scope>
    <source>
        <strain evidence="5">JCM 17250</strain>
    </source>
</reference>
<name>A0ABP7VIK2_9BACI</name>
<feature type="transmembrane region" description="Helical" evidence="3">
    <location>
        <begin position="63"/>
        <end position="80"/>
    </location>
</feature>
<dbReference type="Proteomes" id="UP001501734">
    <property type="component" value="Unassembled WGS sequence"/>
</dbReference>
<evidence type="ECO:0000256" key="1">
    <source>
        <dbReference type="ARBA" id="ARBA00010692"/>
    </source>
</evidence>
<evidence type="ECO:0000313" key="4">
    <source>
        <dbReference type="EMBL" id="GAA4068073.1"/>
    </source>
</evidence>
<dbReference type="PANTHER" id="PTHR34295:SF1">
    <property type="entry name" value="BIOTIN TRANSPORTER BIOY"/>
    <property type="match status" value="1"/>
</dbReference>
<feature type="transmembrane region" description="Helical" evidence="3">
    <location>
        <begin position="86"/>
        <end position="110"/>
    </location>
</feature>
<dbReference type="Pfam" id="PF02632">
    <property type="entry name" value="BioY"/>
    <property type="match status" value="1"/>
</dbReference>
<evidence type="ECO:0000256" key="2">
    <source>
        <dbReference type="PIRNR" id="PIRNR016661"/>
    </source>
</evidence>
<proteinExistence type="inferred from homology"/>
<keyword evidence="5" id="KW-1185">Reference proteome</keyword>
<feature type="transmembrane region" description="Helical" evidence="3">
    <location>
        <begin position="31"/>
        <end position="56"/>
    </location>
</feature>
<accession>A0ABP7VIK2</accession>
<feature type="transmembrane region" description="Helical" evidence="3">
    <location>
        <begin position="122"/>
        <end position="143"/>
    </location>
</feature>
<dbReference type="EMBL" id="BAABDL010000067">
    <property type="protein sequence ID" value="GAA4068073.1"/>
    <property type="molecule type" value="Genomic_DNA"/>
</dbReference>
<gene>
    <name evidence="4" type="ORF">GCM10022410_12690</name>
</gene>
<dbReference type="InterPro" id="IPR003784">
    <property type="entry name" value="BioY"/>
</dbReference>
<comment type="subcellular location">
    <subcellularLocation>
        <location evidence="2">Cell membrane</location>
        <topology evidence="2">Multi-pass membrane protein</topology>
    </subcellularLocation>
</comment>
<keyword evidence="2" id="KW-0813">Transport</keyword>
<dbReference type="RefSeq" id="WP_344911454.1">
    <property type="nucleotide sequence ID" value="NZ_BAABDL010000067.1"/>
</dbReference>
<dbReference type="Gene3D" id="1.10.1760.20">
    <property type="match status" value="1"/>
</dbReference>
<keyword evidence="3" id="KW-0812">Transmembrane</keyword>
<comment type="similarity">
    <text evidence="1 2">Belongs to the BioY family.</text>
</comment>
<organism evidence="4 5">
    <name type="scientific">Amphibacillus indicireducens</name>
    <dbReference type="NCBI Taxonomy" id="1076330"/>
    <lineage>
        <taxon>Bacteria</taxon>
        <taxon>Bacillati</taxon>
        <taxon>Bacillota</taxon>
        <taxon>Bacilli</taxon>
        <taxon>Bacillales</taxon>
        <taxon>Bacillaceae</taxon>
        <taxon>Amphibacillus</taxon>
    </lineage>
</organism>
<keyword evidence="2 3" id="KW-0472">Membrane</keyword>
<keyword evidence="3" id="KW-1133">Transmembrane helix</keyword>
<evidence type="ECO:0000256" key="3">
    <source>
        <dbReference type="SAM" id="Phobius"/>
    </source>
</evidence>
<sequence length="198" mass="21900">MKMTTLELCYSAIFICLMAIGANLTSWLPFLAIPIAGVSVPLSLQTFFSILAGLLLGKRIGTLSMIGYLLLGVIGIPVFAQMQGGLFVLINYTGGFLLSFVFVAYVSGFLTERKAITTQKSTIYVCLIGVGVNYIIGISYMYLAMNTWLGLELRYLSAWLSMLPFLIKDFGLALVAAFVFQRYQRRFPIISSRLKAKI</sequence>
<keyword evidence="2" id="KW-1003">Cell membrane</keyword>
<feature type="transmembrane region" description="Helical" evidence="3">
    <location>
        <begin position="155"/>
        <end position="180"/>
    </location>
</feature>
<evidence type="ECO:0000313" key="5">
    <source>
        <dbReference type="Proteomes" id="UP001501734"/>
    </source>
</evidence>
<comment type="caution">
    <text evidence="4">The sequence shown here is derived from an EMBL/GenBank/DDBJ whole genome shotgun (WGS) entry which is preliminary data.</text>
</comment>
<dbReference type="PANTHER" id="PTHR34295">
    <property type="entry name" value="BIOTIN TRANSPORTER BIOY"/>
    <property type="match status" value="1"/>
</dbReference>
<protein>
    <recommendedName>
        <fullName evidence="2">Biotin transporter</fullName>
    </recommendedName>
</protein>